<dbReference type="Proteomes" id="UP000191240">
    <property type="component" value="Unassembled WGS sequence"/>
</dbReference>
<name>A0A1M6CJ49_9FIRM</name>
<feature type="region of interest" description="Disordered" evidence="1">
    <location>
        <begin position="1"/>
        <end position="36"/>
    </location>
</feature>
<organism evidence="2 3">
    <name type="scientific">Anaerovibrio lipolyticus DSM 3074</name>
    <dbReference type="NCBI Taxonomy" id="1120997"/>
    <lineage>
        <taxon>Bacteria</taxon>
        <taxon>Bacillati</taxon>
        <taxon>Bacillota</taxon>
        <taxon>Negativicutes</taxon>
        <taxon>Selenomonadales</taxon>
        <taxon>Selenomonadaceae</taxon>
        <taxon>Anaerovibrio</taxon>
    </lineage>
</organism>
<dbReference type="AlphaFoldDB" id="A0A1M6CJ49"/>
<evidence type="ECO:0000313" key="2">
    <source>
        <dbReference type="EMBL" id="SHI61009.1"/>
    </source>
</evidence>
<dbReference type="OrthoDB" id="1632406at2"/>
<protein>
    <submittedName>
        <fullName evidence="2">Uncharacterized protein</fullName>
    </submittedName>
</protein>
<dbReference type="EMBL" id="FQYW01000008">
    <property type="protein sequence ID" value="SHI61009.1"/>
    <property type="molecule type" value="Genomic_DNA"/>
</dbReference>
<gene>
    <name evidence="2" type="ORF">SAMN02745671_01136</name>
</gene>
<dbReference type="RefSeq" id="WP_080325615.1">
    <property type="nucleotide sequence ID" value="NZ_FQYW01000008.1"/>
</dbReference>
<evidence type="ECO:0000313" key="3">
    <source>
        <dbReference type="Proteomes" id="UP000191240"/>
    </source>
</evidence>
<sequence>MPGKATRPDDGRHNNKGGGGGKGGRPVGSVSARGQRGIHQIRAYDEEWEVIKDFMKLTRIDVDKCRLAVRMMQSEIK</sequence>
<feature type="compositionally biased region" description="Gly residues" evidence="1">
    <location>
        <begin position="16"/>
        <end position="26"/>
    </location>
</feature>
<evidence type="ECO:0000256" key="1">
    <source>
        <dbReference type="SAM" id="MobiDB-lite"/>
    </source>
</evidence>
<reference evidence="2 3" key="1">
    <citation type="submission" date="2016-11" db="EMBL/GenBank/DDBJ databases">
        <authorList>
            <person name="Jaros S."/>
            <person name="Januszkiewicz K."/>
            <person name="Wedrychowicz H."/>
        </authorList>
    </citation>
    <scope>NUCLEOTIDE SEQUENCE [LARGE SCALE GENOMIC DNA]</scope>
    <source>
        <strain evidence="2 3">DSM 3074</strain>
    </source>
</reference>
<accession>A0A1M6CJ49</accession>
<feature type="compositionally biased region" description="Basic and acidic residues" evidence="1">
    <location>
        <begin position="1"/>
        <end position="13"/>
    </location>
</feature>
<proteinExistence type="predicted"/>